<gene>
    <name evidence="15" type="ORF">SISSUDRAFT_1129369</name>
</gene>
<evidence type="ECO:0000259" key="14">
    <source>
        <dbReference type="PROSITE" id="PS51190"/>
    </source>
</evidence>
<dbReference type="InterPro" id="IPR011989">
    <property type="entry name" value="ARM-like"/>
</dbReference>
<dbReference type="Pfam" id="PF11865">
    <property type="entry name" value="mTOR_dom"/>
    <property type="match status" value="1"/>
</dbReference>
<dbReference type="FunFam" id="1.25.10.10:FF:000371">
    <property type="entry name" value="Serine/threonine-protein kinase TOR"/>
    <property type="match status" value="1"/>
</dbReference>
<dbReference type="InterPro" id="IPR016024">
    <property type="entry name" value="ARM-type_fold"/>
</dbReference>
<dbReference type="EC" id="2.7.11.1" evidence="11"/>
<dbReference type="PROSITE" id="PS51190">
    <property type="entry name" value="FATC"/>
    <property type="match status" value="1"/>
</dbReference>
<dbReference type="InterPro" id="IPR018936">
    <property type="entry name" value="PI3/4_kinase_CS"/>
</dbReference>
<evidence type="ECO:0000256" key="10">
    <source>
        <dbReference type="ARBA" id="ARBA00048679"/>
    </source>
</evidence>
<dbReference type="InterPro" id="IPR003152">
    <property type="entry name" value="FATC_dom"/>
</dbReference>
<dbReference type="FunFam" id="1.20.120.150:FF:000001">
    <property type="entry name" value="Serine/threonine-protein kinase TOR"/>
    <property type="match status" value="1"/>
</dbReference>
<evidence type="ECO:0000256" key="3">
    <source>
        <dbReference type="ARBA" id="ARBA00022679"/>
    </source>
</evidence>
<dbReference type="GO" id="GO:0031931">
    <property type="term" value="C:TORC1 complex"/>
    <property type="evidence" value="ECO:0007669"/>
    <property type="project" value="TreeGrafter"/>
</dbReference>
<feature type="domain" description="FAT" evidence="13">
    <location>
        <begin position="1238"/>
        <end position="1783"/>
    </location>
</feature>
<dbReference type="GO" id="GO:0005634">
    <property type="term" value="C:nucleus"/>
    <property type="evidence" value="ECO:0007669"/>
    <property type="project" value="TreeGrafter"/>
</dbReference>
<dbReference type="InterPro" id="IPR009076">
    <property type="entry name" value="FRB_dom"/>
</dbReference>
<evidence type="ECO:0000256" key="9">
    <source>
        <dbReference type="ARBA" id="ARBA00047899"/>
    </source>
</evidence>
<dbReference type="SMART" id="SM01346">
    <property type="entry name" value="DUF3385"/>
    <property type="match status" value="1"/>
</dbReference>
<dbReference type="PROSITE" id="PS00916">
    <property type="entry name" value="PI3_4_KINASE_2"/>
    <property type="match status" value="1"/>
</dbReference>
<evidence type="ECO:0000256" key="4">
    <source>
        <dbReference type="ARBA" id="ARBA00022737"/>
    </source>
</evidence>
<dbReference type="InterPro" id="IPR000403">
    <property type="entry name" value="PI3/4_kinase_cat_dom"/>
</dbReference>
<proteinExistence type="inferred from homology"/>
<dbReference type="InterPro" id="IPR011990">
    <property type="entry name" value="TPR-like_helical_dom_sf"/>
</dbReference>
<comment type="catalytic activity">
    <reaction evidence="10">
        <text>L-seryl-[protein] + ATP = O-phospho-L-seryl-[protein] + ADP + H(+)</text>
        <dbReference type="Rhea" id="RHEA:17989"/>
        <dbReference type="Rhea" id="RHEA-COMP:9863"/>
        <dbReference type="Rhea" id="RHEA-COMP:11604"/>
        <dbReference type="ChEBI" id="CHEBI:15378"/>
        <dbReference type="ChEBI" id="CHEBI:29999"/>
        <dbReference type="ChEBI" id="CHEBI:30616"/>
        <dbReference type="ChEBI" id="CHEBI:83421"/>
        <dbReference type="ChEBI" id="CHEBI:456216"/>
        <dbReference type="EC" id="2.7.11.1"/>
    </reaction>
</comment>
<dbReference type="GO" id="GO:0080090">
    <property type="term" value="P:regulation of primary metabolic process"/>
    <property type="evidence" value="ECO:0007669"/>
    <property type="project" value="UniProtKB-ARBA"/>
</dbReference>
<evidence type="ECO:0000313" key="15">
    <source>
        <dbReference type="EMBL" id="KZT37734.1"/>
    </source>
</evidence>
<evidence type="ECO:0000256" key="11">
    <source>
        <dbReference type="RuleBase" id="RU364109"/>
    </source>
</evidence>
<reference evidence="15 16" key="1">
    <citation type="journal article" date="2016" name="Mol. Biol. Evol.">
        <title>Comparative Genomics of Early-Diverging Mushroom-Forming Fungi Provides Insights into the Origins of Lignocellulose Decay Capabilities.</title>
        <authorList>
            <person name="Nagy L.G."/>
            <person name="Riley R."/>
            <person name="Tritt A."/>
            <person name="Adam C."/>
            <person name="Daum C."/>
            <person name="Floudas D."/>
            <person name="Sun H."/>
            <person name="Yadav J.S."/>
            <person name="Pangilinan J."/>
            <person name="Larsson K.H."/>
            <person name="Matsuura K."/>
            <person name="Barry K."/>
            <person name="Labutti K."/>
            <person name="Kuo R."/>
            <person name="Ohm R.A."/>
            <person name="Bhattacharya S.S."/>
            <person name="Shirouzu T."/>
            <person name="Yoshinaga Y."/>
            <person name="Martin F.M."/>
            <person name="Grigoriev I.V."/>
            <person name="Hibbett D.S."/>
        </authorList>
    </citation>
    <scope>NUCLEOTIDE SEQUENCE [LARGE SCALE GENOMIC DNA]</scope>
    <source>
        <strain evidence="15 16">HHB10207 ss-3</strain>
    </source>
</reference>
<evidence type="ECO:0000256" key="5">
    <source>
        <dbReference type="ARBA" id="ARBA00022741"/>
    </source>
</evidence>
<accession>A0A166CRE9</accession>
<dbReference type="SMART" id="SM00146">
    <property type="entry name" value="PI3Kc"/>
    <property type="match status" value="1"/>
</dbReference>
<dbReference type="FunFam" id="1.10.1070.11:FF:000029">
    <property type="entry name" value="Serine/threonine-protein kinase TOR"/>
    <property type="match status" value="1"/>
</dbReference>
<dbReference type="SUPFAM" id="SSF48371">
    <property type="entry name" value="ARM repeat"/>
    <property type="match status" value="2"/>
</dbReference>
<sequence length="2342" mass="265541">MANVQGSADALHQIFAGLKSRSESTRLQAARDLNRYVSTTIAEMPSDVAKIFDDTINKRLFELVHSVHNAEQFGGIAAIDSMLELPVDNLYRLFSYLKTLLPNADVNVMIAASKTLGKIAEVGGQAFGERFMDFEVADAVEQLQKEKQESGRYAGVLILKELARNIPVYFHAHIALVFSQIMVPLRDSRSNVREGAAELLAACLDIIVQREKGSKSTFLTKLLSETQTALAPIALKTPTPEVIHGSLLTYRELLLHAGMFMRDQFYDTSNNILRFKQHKDPLVRQTVVGLIPTLAMYDTQSFTEHFLHQAMGHLLSQLDKPNERARAFIAIGYVATAVKSEMKHFLEPIMQSVKSGLQQHGRKNAPLEEPIFQCIGMLASSVGPNLTKLLHDQLDLMFACGLTDALRQTLVLIARHIPPLLRTVQERLLDLISHTLIGQPYKTVNAVLPGRRPDLVVNHDLHVTHGATVGKEALSLALNTLGSFDFTGHSLNEFVRTCVVPYLEDDNPDVRKAAALTCCRLFVRDPIVYHTSNTSIEVISDVLENLLTVGIADPDPSIREVVLFNLDERFDKHLAQAENVRSLFIALNDEVFENRVMAVRLIGRLAMHNPAYVVPSLRKAILQLMTELEYSTVMRSREQCSRLLSLLVAATPRLMKPYALTMVRALCHKAEDPNPVVAANIMTLLGDLSAIGMDDIYAWVPMIMKVAMTTLEDPAAASKRDAALRTLGQVCASTAYVITPFVEYPNLLPILVKLLHTEPRQSVRREVVRVLGILGAIDPYRSKRKFNDEQWQEVLAINMIPTAKTPNLASDDYFQGVVVTSLIGMLKDASLSNHHHQVVEAIMTIFKTQGLKCAVHLPQIFPALAMVTRTSLARLQDFYLQQLAMLVGIIKEHIRNFTPELLALLVELWENVSLHLSIVRVIESLGKALDAEFKPFIPMILPPILRVFDLELNEKRSQTQIKIFHALITFGSNVEEYMHLILPIVMKTAERADGSMSLRKAAVQCIEGLSRRVNFSDHASRIIHPLVRTLASPYPDLRTSIMDTFCALISQLGSDFAIFVPTINKAISRYRVSHQKYENLVAKLLNGERLPEISSVELVMSDFNKMSEFAAPSEPPKLTVNQQHLKQAWDVSSVSTKEEWAEWIQRLSVEFLKESPSHALRACMSLVDSHQPLARELFNVAFMSCWTELYDQYQEDLVQAIEYAITSPTVPLDLVPRLLNLAEFMEHEDKRLPIENKMLGEYALGCNAYAKALHFKELEFFDDNNPSSQVVESLISINTKLQQHDAAWGMLTVARDMFDLSTHEAWFERLGRWQEALDVYNARYDEDPADSETVLGRMRCLHALGEWAQLAQDVDEFWVNASSDHRTEIAPLAAAAAWSLSEWDAMDDYIASMKPDSLDRAFYRAILAVHRNQFPRAMQQISKARDLLEPDLTSLVGENYGRSYSLMIRAQALSELEEVITYKQHADQPDRRAMMHRTWMERLQGCQPDVEIWQMILQIRSLVMGPEEDAAMWIKFGNLCRKAKRFPLAEKVFLALSGPDKDAAPPPVAYAKLKLDWAKTPDEHCLADLRDFANRLTRESRADGSERQTRTIHAKAKAEQTHLLARCYFKLGEWRLELDQDWNAGNAKDILDAYYLATQFDPEWYKAWHSWALANFEVVNRLAAQNEDLVESMANTNLTSHTIAAMKGFFRSIALSGENALQDTLRLLTLWFKYGFNEEVNHTLVSNFSTIPIEMWLEVVPQIIARIQTHSPTIRRSISLILNDVGRQHPQALIYPLTVASKSTNPARRDEAAALMAAMRQHSLEIVEQAKLVSEELLRVAILWNEMWHEGLEEASRLYYTEKNPEAMFAVLAPLHQMLEDGATTSREIAFAQVFGRELKEARRACEQYQRTNDLSFVDQAWDIYYSVFRKIERQMSQVTSLDLAYVSPALEKAKNLELAVPGTYKPGNKEIIKIAKFSPKMTVITSKSRPRRLSLKGSDGHDYEYGLKGHEDLRQDERVMQLFSLVNDLLAVDTNSFKRRLHIQRYPVVPLAPNAGLMGWVLGADTIHSLIRDYRESRKVLLDIERKLILQMAPDFEISHFLQKIEVFEYALEHTTGQDLYRVLWLKSTNSEHWLERRATYTNSLAVNSMVGHVLGLGDRHPSNILLERETGKVVHIDFGDCFEVAMHREKYPEKVPFRLTRMLVHAMEVSGIKGSFTNTCEITMEVLRENRESLMAVLEALVYDPLISWRLVQTDQNNAEGGQNVVRLPAQPKSERLTRPKRADETRIFPGNNIDGQAAHSEVTNERALRVYNRVKDKLTGRDFDPSEVLTVEAQVEKLIDQAMDIERLAQHFSGWCAFW</sequence>
<dbReference type="GO" id="GO:0044877">
    <property type="term" value="F:protein-containing complex binding"/>
    <property type="evidence" value="ECO:0007669"/>
    <property type="project" value="InterPro"/>
</dbReference>
<keyword evidence="16" id="KW-1185">Reference proteome</keyword>
<keyword evidence="2 11" id="KW-0723">Serine/threonine-protein kinase</keyword>
<dbReference type="Pfam" id="PF02260">
    <property type="entry name" value="FATC"/>
    <property type="match status" value="1"/>
</dbReference>
<dbReference type="PANTHER" id="PTHR11139:SF9">
    <property type="entry name" value="SERINE_THREONINE-PROTEIN KINASE MTOR"/>
    <property type="match status" value="1"/>
</dbReference>
<dbReference type="EMBL" id="KV428077">
    <property type="protein sequence ID" value="KZT37734.1"/>
    <property type="molecule type" value="Genomic_DNA"/>
</dbReference>
<evidence type="ECO:0000256" key="6">
    <source>
        <dbReference type="ARBA" id="ARBA00022777"/>
    </source>
</evidence>
<dbReference type="GO" id="GO:0004674">
    <property type="term" value="F:protein serine/threonine kinase activity"/>
    <property type="evidence" value="ECO:0007669"/>
    <property type="project" value="UniProtKB-KW"/>
</dbReference>
<dbReference type="Pfam" id="PF23593">
    <property type="entry name" value="HEAT_ATR"/>
    <property type="match status" value="1"/>
</dbReference>
<keyword evidence="7 11" id="KW-0067">ATP-binding</keyword>
<dbReference type="GO" id="GO:0005524">
    <property type="term" value="F:ATP binding"/>
    <property type="evidence" value="ECO:0007669"/>
    <property type="project" value="UniProtKB-KW"/>
</dbReference>
<dbReference type="OrthoDB" id="381190at2759"/>
<dbReference type="PROSITE" id="PS50290">
    <property type="entry name" value="PI3_4_KINASE_3"/>
    <property type="match status" value="1"/>
</dbReference>
<keyword evidence="4" id="KW-0677">Repeat</keyword>
<organism evidence="15 16">
    <name type="scientific">Sistotremastrum suecicum HHB10207 ss-3</name>
    <dbReference type="NCBI Taxonomy" id="1314776"/>
    <lineage>
        <taxon>Eukaryota</taxon>
        <taxon>Fungi</taxon>
        <taxon>Dikarya</taxon>
        <taxon>Basidiomycota</taxon>
        <taxon>Agaricomycotina</taxon>
        <taxon>Agaricomycetes</taxon>
        <taxon>Sistotremastrales</taxon>
        <taxon>Sistotremastraceae</taxon>
        <taxon>Sistotremastrum</taxon>
    </lineage>
</organism>
<dbReference type="InterPro" id="IPR050517">
    <property type="entry name" value="DDR_Repair_Kinase"/>
</dbReference>
<feature type="domain" description="PI3K/PI4K catalytic" evidence="12">
    <location>
        <begin position="1958"/>
        <end position="2275"/>
    </location>
</feature>
<dbReference type="PROSITE" id="PS51189">
    <property type="entry name" value="FAT"/>
    <property type="match status" value="1"/>
</dbReference>
<dbReference type="Gene3D" id="1.25.40.10">
    <property type="entry name" value="Tetratricopeptide repeat domain"/>
    <property type="match status" value="1"/>
</dbReference>
<dbReference type="SMART" id="SM01345">
    <property type="entry name" value="Rapamycin_bind"/>
    <property type="match status" value="1"/>
</dbReference>
<dbReference type="Pfam" id="PF00454">
    <property type="entry name" value="PI3_PI4_kinase"/>
    <property type="match status" value="1"/>
</dbReference>
<dbReference type="GO" id="GO:0031932">
    <property type="term" value="C:TORC2 complex"/>
    <property type="evidence" value="ECO:0007669"/>
    <property type="project" value="TreeGrafter"/>
</dbReference>
<dbReference type="GO" id="GO:0005737">
    <property type="term" value="C:cytoplasm"/>
    <property type="evidence" value="ECO:0007669"/>
    <property type="project" value="TreeGrafter"/>
</dbReference>
<dbReference type="GO" id="GO:0016242">
    <property type="term" value="P:negative regulation of macroautophagy"/>
    <property type="evidence" value="ECO:0007669"/>
    <property type="project" value="TreeGrafter"/>
</dbReference>
<comment type="similarity">
    <text evidence="1 11">Belongs to the PI3/PI4-kinase family.</text>
</comment>
<dbReference type="InterPro" id="IPR026683">
    <property type="entry name" value="TOR_cat"/>
</dbReference>
<evidence type="ECO:0000313" key="16">
    <source>
        <dbReference type="Proteomes" id="UP000076798"/>
    </source>
</evidence>
<keyword evidence="6 11" id="KW-0418">Kinase</keyword>
<dbReference type="InterPro" id="IPR057564">
    <property type="entry name" value="HEAT_ATR"/>
</dbReference>
<dbReference type="GO" id="GO:0005886">
    <property type="term" value="C:plasma membrane"/>
    <property type="evidence" value="ECO:0007669"/>
    <property type="project" value="UniProtKB-ARBA"/>
</dbReference>
<dbReference type="PANTHER" id="PTHR11139">
    <property type="entry name" value="ATAXIA TELANGIECTASIA MUTATED ATM -RELATED"/>
    <property type="match status" value="1"/>
</dbReference>
<dbReference type="STRING" id="1314776.A0A166CRE9"/>
<name>A0A166CRE9_9AGAM</name>
<evidence type="ECO:0000256" key="8">
    <source>
        <dbReference type="ARBA" id="ARBA00023306"/>
    </source>
</evidence>
<dbReference type="SMART" id="SM01343">
    <property type="entry name" value="FATC"/>
    <property type="match status" value="1"/>
</dbReference>
<keyword evidence="5 11" id="KW-0547">Nucleotide-binding</keyword>
<evidence type="ECO:0000256" key="1">
    <source>
        <dbReference type="ARBA" id="ARBA00011031"/>
    </source>
</evidence>
<dbReference type="GO" id="GO:0038202">
    <property type="term" value="P:TORC1 signaling"/>
    <property type="evidence" value="ECO:0007669"/>
    <property type="project" value="TreeGrafter"/>
</dbReference>
<protein>
    <recommendedName>
        <fullName evidence="11">Serine/threonine-protein kinase TOR</fullName>
        <ecNumber evidence="11">2.7.11.1</ecNumber>
    </recommendedName>
</protein>
<dbReference type="InterPro" id="IPR011009">
    <property type="entry name" value="Kinase-like_dom_sf"/>
</dbReference>
<dbReference type="Proteomes" id="UP000076798">
    <property type="component" value="Unassembled WGS sequence"/>
</dbReference>
<dbReference type="Gene3D" id="1.10.1070.11">
    <property type="entry name" value="Phosphatidylinositol 3-/4-kinase, catalytic domain"/>
    <property type="match status" value="1"/>
</dbReference>
<dbReference type="SUPFAM" id="SSF56112">
    <property type="entry name" value="Protein kinase-like (PK-like)"/>
    <property type="match status" value="1"/>
</dbReference>
<keyword evidence="8" id="KW-0131">Cell cycle</keyword>
<dbReference type="FunFam" id="3.30.1010.10:FF:000006">
    <property type="entry name" value="Serine/threonine-protein kinase TOR"/>
    <property type="match status" value="1"/>
</dbReference>
<feature type="domain" description="FATC" evidence="14">
    <location>
        <begin position="2310"/>
        <end position="2342"/>
    </location>
</feature>
<dbReference type="InterPro" id="IPR003151">
    <property type="entry name" value="PIK-rel_kinase_FAT"/>
</dbReference>
<evidence type="ECO:0000259" key="13">
    <source>
        <dbReference type="PROSITE" id="PS51189"/>
    </source>
</evidence>
<dbReference type="Pfam" id="PF08771">
    <property type="entry name" value="FRB_dom"/>
    <property type="match status" value="1"/>
</dbReference>
<comment type="catalytic activity">
    <reaction evidence="9 11">
        <text>L-threonyl-[protein] + ATP = O-phospho-L-threonyl-[protein] + ADP + H(+)</text>
        <dbReference type="Rhea" id="RHEA:46608"/>
        <dbReference type="Rhea" id="RHEA-COMP:11060"/>
        <dbReference type="Rhea" id="RHEA-COMP:11605"/>
        <dbReference type="ChEBI" id="CHEBI:15378"/>
        <dbReference type="ChEBI" id="CHEBI:30013"/>
        <dbReference type="ChEBI" id="CHEBI:30616"/>
        <dbReference type="ChEBI" id="CHEBI:61977"/>
        <dbReference type="ChEBI" id="CHEBI:456216"/>
        <dbReference type="EC" id="2.7.11.1"/>
    </reaction>
</comment>
<dbReference type="GO" id="GO:0106310">
    <property type="term" value="F:protein serine kinase activity"/>
    <property type="evidence" value="ECO:0007669"/>
    <property type="project" value="RHEA"/>
</dbReference>
<dbReference type="SUPFAM" id="SSF47212">
    <property type="entry name" value="FKBP12-rapamycin-binding domain of FKBP-rapamycin-associated protein (FRAP)"/>
    <property type="match status" value="1"/>
</dbReference>
<dbReference type="Gene3D" id="1.25.10.10">
    <property type="entry name" value="Leucine-rich Repeat Variant"/>
    <property type="match status" value="3"/>
</dbReference>
<dbReference type="Gene3D" id="1.20.120.150">
    <property type="entry name" value="FKBP12-rapamycin binding domain"/>
    <property type="match status" value="1"/>
</dbReference>
<dbReference type="PROSITE" id="PS00915">
    <property type="entry name" value="PI3_4_KINASE_1"/>
    <property type="match status" value="1"/>
</dbReference>
<dbReference type="InterPro" id="IPR024585">
    <property type="entry name" value="mTOR_dom"/>
</dbReference>
<dbReference type="InterPro" id="IPR036738">
    <property type="entry name" value="FRB_sf"/>
</dbReference>
<evidence type="ECO:0000256" key="7">
    <source>
        <dbReference type="ARBA" id="ARBA00022840"/>
    </source>
</evidence>
<evidence type="ECO:0000259" key="12">
    <source>
        <dbReference type="PROSITE" id="PS50290"/>
    </source>
</evidence>
<dbReference type="CDD" id="cd05169">
    <property type="entry name" value="PIKKc_TOR"/>
    <property type="match status" value="1"/>
</dbReference>
<keyword evidence="3 11" id="KW-0808">Transferase</keyword>
<dbReference type="Pfam" id="PF02259">
    <property type="entry name" value="FAT"/>
    <property type="match status" value="1"/>
</dbReference>
<dbReference type="InterPro" id="IPR014009">
    <property type="entry name" value="PIK_FAT"/>
</dbReference>
<evidence type="ECO:0000256" key="2">
    <source>
        <dbReference type="ARBA" id="ARBA00022527"/>
    </source>
</evidence>
<dbReference type="InterPro" id="IPR036940">
    <property type="entry name" value="PI3/4_kinase_cat_sf"/>
</dbReference>